<evidence type="ECO:0000256" key="7">
    <source>
        <dbReference type="ARBA" id="ARBA00023004"/>
    </source>
</evidence>
<dbReference type="Pfam" id="PF00034">
    <property type="entry name" value="Cytochrom_C"/>
    <property type="match status" value="1"/>
</dbReference>
<evidence type="ECO:0000259" key="11">
    <source>
        <dbReference type="PROSITE" id="PS51007"/>
    </source>
</evidence>
<evidence type="ECO:0000256" key="5">
    <source>
        <dbReference type="ARBA" id="ARBA00022729"/>
    </source>
</evidence>
<dbReference type="GO" id="GO:0005886">
    <property type="term" value="C:plasma membrane"/>
    <property type="evidence" value="ECO:0007669"/>
    <property type="project" value="UniProtKB-SubCell"/>
</dbReference>
<keyword evidence="6" id="KW-0677">Repeat</keyword>
<keyword evidence="3 9" id="KW-0349">Heme</keyword>
<accession>A0A7D7S7I9</accession>
<dbReference type="SUPFAM" id="SSF46626">
    <property type="entry name" value="Cytochrome c"/>
    <property type="match status" value="3"/>
</dbReference>
<keyword evidence="2" id="KW-1003">Cell membrane</keyword>
<dbReference type="PANTHER" id="PTHR35008:SF8">
    <property type="entry name" value="ALCOHOL DEHYDROGENASE CYTOCHROME C SUBUNIT"/>
    <property type="match status" value="1"/>
</dbReference>
<organism evidence="12">
    <name type="scientific">Neisseria shayeganii</name>
    <dbReference type="NCBI Taxonomy" id="607712"/>
    <lineage>
        <taxon>Bacteria</taxon>
        <taxon>Pseudomonadati</taxon>
        <taxon>Pseudomonadota</taxon>
        <taxon>Betaproteobacteria</taxon>
        <taxon>Neisseriales</taxon>
        <taxon>Neisseriaceae</taxon>
        <taxon>Neisseria</taxon>
    </lineage>
</organism>
<feature type="binding site" description="covalent" evidence="9">
    <location>
        <position position="340"/>
    </location>
    <ligand>
        <name>heme c</name>
        <dbReference type="ChEBI" id="CHEBI:61717"/>
        <label>3</label>
    </ligand>
</feature>
<dbReference type="GO" id="GO:0016614">
    <property type="term" value="F:oxidoreductase activity, acting on CH-OH group of donors"/>
    <property type="evidence" value="ECO:0007669"/>
    <property type="project" value="InterPro"/>
</dbReference>
<dbReference type="PROSITE" id="PS51007">
    <property type="entry name" value="CYTC"/>
    <property type="match status" value="3"/>
</dbReference>
<feature type="domain" description="Cytochrome c" evidence="11">
    <location>
        <begin position="188"/>
        <end position="300"/>
    </location>
</feature>
<feature type="domain" description="Cytochrome c" evidence="11">
    <location>
        <begin position="42"/>
        <end position="145"/>
    </location>
</feature>
<dbReference type="InterPro" id="IPR009056">
    <property type="entry name" value="Cyt_c-like_dom"/>
</dbReference>
<dbReference type="InterPro" id="IPR051459">
    <property type="entry name" value="Cytochrome_c-type_DH"/>
</dbReference>
<name>A0A7D7S7I9_9NEIS</name>
<gene>
    <name evidence="12" type="ORF">H3L94_10790</name>
</gene>
<keyword evidence="8" id="KW-0472">Membrane</keyword>
<feature type="binding site" description="covalent" evidence="9">
    <location>
        <position position="59"/>
    </location>
    <ligand>
        <name>heme c</name>
        <dbReference type="ChEBI" id="CHEBI:61717"/>
        <label>1</label>
    </ligand>
</feature>
<dbReference type="InterPro" id="IPR014353">
    <property type="entry name" value="Membr-bd_ADH_cyt_c"/>
</dbReference>
<evidence type="ECO:0000256" key="6">
    <source>
        <dbReference type="ARBA" id="ARBA00022737"/>
    </source>
</evidence>
<dbReference type="InterPro" id="IPR036909">
    <property type="entry name" value="Cyt_c-like_dom_sf"/>
</dbReference>
<evidence type="ECO:0000256" key="2">
    <source>
        <dbReference type="ARBA" id="ARBA00022475"/>
    </source>
</evidence>
<feature type="domain" description="Cytochrome c" evidence="11">
    <location>
        <begin position="324"/>
        <end position="413"/>
    </location>
</feature>
<feature type="binding site" description="covalent" evidence="9">
    <location>
        <position position="206"/>
    </location>
    <ligand>
        <name>heme c</name>
        <dbReference type="ChEBI" id="CHEBI:61717"/>
        <label>2</label>
    </ligand>
</feature>
<comment type="cofactor">
    <cofactor evidence="9">
        <name>heme c</name>
        <dbReference type="ChEBI" id="CHEBI:61717"/>
    </cofactor>
    <text evidence="9">Binds 3 heme c groups covalently per subunit.</text>
</comment>
<feature type="binding site" description="axial binding residue" evidence="10">
    <location>
        <position position="60"/>
    </location>
    <ligand>
        <name>heme c</name>
        <dbReference type="ChEBI" id="CHEBI:61717"/>
        <label>1</label>
    </ligand>
    <ligandPart>
        <name>Fe</name>
        <dbReference type="ChEBI" id="CHEBI:18248"/>
    </ligandPart>
</feature>
<evidence type="ECO:0000256" key="3">
    <source>
        <dbReference type="ARBA" id="ARBA00022617"/>
    </source>
</evidence>
<dbReference type="PANTHER" id="PTHR35008">
    <property type="entry name" value="BLL4482 PROTEIN-RELATED"/>
    <property type="match status" value="1"/>
</dbReference>
<protein>
    <submittedName>
        <fullName evidence="12">Cytochrome c</fullName>
    </submittedName>
</protein>
<dbReference type="GO" id="GO:0020037">
    <property type="term" value="F:heme binding"/>
    <property type="evidence" value="ECO:0007669"/>
    <property type="project" value="InterPro"/>
</dbReference>
<dbReference type="AlphaFoldDB" id="A0A7D7S7I9"/>
<evidence type="ECO:0000256" key="1">
    <source>
        <dbReference type="ARBA" id="ARBA00004236"/>
    </source>
</evidence>
<feature type="binding site" description="covalent" evidence="9">
    <location>
        <position position="203"/>
    </location>
    <ligand>
        <name>heme c</name>
        <dbReference type="ChEBI" id="CHEBI:61717"/>
        <label>2</label>
    </ligand>
</feature>
<sequence>MKIFTKTALSITVLLVVIYGGAKWLTHVRTEQTDIQLSADPVKVARGEYAARLADCFACHTAPGGQPYAGGLAMQTPLGAVYSTNITPDKETGIGHYSYAQFKSAVQHGIRADGSPLYPAMPYPSYTLMPDEDIQAMYVYFMHGVKPVRQANADSTLPPVLNWRWPLAYWQTAFAPKREFVPDSRFDAQTNHGKYLVEGPGHCGACHTPRGIAYQEKALSDDGKHFLSGAVIDGWRAKSLRGEARGLGSWNQAELADFFASGRTERSAAFGAMAEVVEHSTQYWSDSDLQAMAGYLKTLSPTPGKETELPKREDTTTAMLLNGEYANRGALLYAEHCMACHRADGNGMPRIFPALNNNSAVYANNAQSVIQVTLEGGRMPHSKHDVMAFSMPGFKHLTDQDIADVVNFVRNSWHNQAPEISSRDVAEIRHFVNRKAPNIVPQAASGAHHE</sequence>
<reference evidence="12" key="1">
    <citation type="submission" date="2020-07" db="EMBL/GenBank/DDBJ databases">
        <title>Genomic diversity of species in the Neisseriaceae family.</title>
        <authorList>
            <person name="Vincent A.T."/>
            <person name="Bernet E."/>
            <person name="Veyrier F.J."/>
        </authorList>
    </citation>
    <scope>NUCLEOTIDE SEQUENCE [LARGE SCALE GENOMIC DNA]</scope>
    <source>
        <strain evidence="12">DSM 22244</strain>
    </source>
</reference>
<keyword evidence="7 10" id="KW-0408">Iron</keyword>
<evidence type="ECO:0000256" key="10">
    <source>
        <dbReference type="PIRSR" id="PIRSR000018-51"/>
    </source>
</evidence>
<evidence type="ECO:0000256" key="9">
    <source>
        <dbReference type="PIRSR" id="PIRSR000018-50"/>
    </source>
</evidence>
<keyword evidence="4 10" id="KW-0479">Metal-binding</keyword>
<dbReference type="Proteomes" id="UP000514752">
    <property type="component" value="Chromosome"/>
</dbReference>
<feature type="binding site" description="axial binding residue" evidence="10">
    <location>
        <position position="207"/>
    </location>
    <ligand>
        <name>heme c</name>
        <dbReference type="ChEBI" id="CHEBI:61717"/>
        <label>2</label>
    </ligand>
    <ligandPart>
        <name>Fe</name>
        <dbReference type="ChEBI" id="CHEBI:18248"/>
    </ligandPart>
</feature>
<evidence type="ECO:0000256" key="8">
    <source>
        <dbReference type="ARBA" id="ARBA00023136"/>
    </source>
</evidence>
<dbReference type="RefSeq" id="WP_182121999.1">
    <property type="nucleotide sequence ID" value="NZ_CP059567.1"/>
</dbReference>
<feature type="binding site" description="axial binding residue" evidence="10">
    <location>
        <position position="341"/>
    </location>
    <ligand>
        <name>heme c</name>
        <dbReference type="ChEBI" id="CHEBI:61717"/>
        <label>3</label>
    </ligand>
    <ligandPart>
        <name>Fe</name>
        <dbReference type="ChEBI" id="CHEBI:18248"/>
    </ligandPart>
</feature>
<dbReference type="GO" id="GO:0005506">
    <property type="term" value="F:iron ion binding"/>
    <property type="evidence" value="ECO:0007669"/>
    <property type="project" value="InterPro"/>
</dbReference>
<dbReference type="PIRSF" id="PIRSF000018">
    <property type="entry name" value="Mb_ADH_cyt_c"/>
    <property type="match status" value="1"/>
</dbReference>
<feature type="binding site" description="covalent" evidence="9">
    <location>
        <position position="337"/>
    </location>
    <ligand>
        <name>heme c</name>
        <dbReference type="ChEBI" id="CHEBI:61717"/>
        <label>3</label>
    </ligand>
</feature>
<proteinExistence type="predicted"/>
<dbReference type="EMBL" id="CP059567">
    <property type="protein sequence ID" value="QMT40308.1"/>
    <property type="molecule type" value="Genomic_DNA"/>
</dbReference>
<comment type="subcellular location">
    <subcellularLocation>
        <location evidence="1">Cell membrane</location>
    </subcellularLocation>
</comment>
<dbReference type="Gene3D" id="1.10.760.10">
    <property type="entry name" value="Cytochrome c-like domain"/>
    <property type="match status" value="2"/>
</dbReference>
<evidence type="ECO:0000256" key="4">
    <source>
        <dbReference type="ARBA" id="ARBA00022723"/>
    </source>
</evidence>
<dbReference type="GO" id="GO:0009055">
    <property type="term" value="F:electron transfer activity"/>
    <property type="evidence" value="ECO:0007669"/>
    <property type="project" value="InterPro"/>
</dbReference>
<evidence type="ECO:0000313" key="12">
    <source>
        <dbReference type="EMBL" id="QMT40308.1"/>
    </source>
</evidence>
<dbReference type="KEGG" id="nsg:H3L94_10790"/>
<keyword evidence="5" id="KW-0732">Signal</keyword>
<feature type="binding site" description="covalent" evidence="9">
    <location>
        <position position="56"/>
    </location>
    <ligand>
        <name>heme c</name>
        <dbReference type="ChEBI" id="CHEBI:61717"/>
        <label>1</label>
    </ligand>
</feature>